<gene>
    <name evidence="2" type="ORF">H4W31_001495</name>
</gene>
<accession>A0A927M0G0</accession>
<name>A0A927M0G0_9ACTN</name>
<organism evidence="2 3">
    <name type="scientific">Plantactinospora soyae</name>
    <dbReference type="NCBI Taxonomy" id="1544732"/>
    <lineage>
        <taxon>Bacteria</taxon>
        <taxon>Bacillati</taxon>
        <taxon>Actinomycetota</taxon>
        <taxon>Actinomycetes</taxon>
        <taxon>Micromonosporales</taxon>
        <taxon>Micromonosporaceae</taxon>
        <taxon>Plantactinospora</taxon>
    </lineage>
</organism>
<keyword evidence="1" id="KW-1133">Transmembrane helix</keyword>
<dbReference type="AlphaFoldDB" id="A0A927M0G0"/>
<sequence length="64" mass="6691">MRWLVAMVTVAIIAVLAIVGLTVGATEHIGQAAIVAISTITVAALSTAGVALRRRVRTAPQRRQ</sequence>
<proteinExistence type="predicted"/>
<dbReference type="RefSeq" id="WP_192765982.1">
    <property type="nucleotide sequence ID" value="NZ_JADBEB010000001.1"/>
</dbReference>
<evidence type="ECO:0000313" key="3">
    <source>
        <dbReference type="Proteomes" id="UP000649753"/>
    </source>
</evidence>
<evidence type="ECO:0000256" key="1">
    <source>
        <dbReference type="SAM" id="Phobius"/>
    </source>
</evidence>
<keyword evidence="1" id="KW-0472">Membrane</keyword>
<protein>
    <submittedName>
        <fullName evidence="2">Uncharacterized protein</fullName>
    </submittedName>
</protein>
<feature type="transmembrane region" description="Helical" evidence="1">
    <location>
        <begin position="34"/>
        <end position="52"/>
    </location>
</feature>
<dbReference type="Proteomes" id="UP000649753">
    <property type="component" value="Unassembled WGS sequence"/>
</dbReference>
<dbReference type="EMBL" id="JADBEB010000001">
    <property type="protein sequence ID" value="MBE1485857.1"/>
    <property type="molecule type" value="Genomic_DNA"/>
</dbReference>
<comment type="caution">
    <text evidence="2">The sequence shown here is derived from an EMBL/GenBank/DDBJ whole genome shotgun (WGS) entry which is preliminary data.</text>
</comment>
<reference evidence="2" key="1">
    <citation type="submission" date="2020-10" db="EMBL/GenBank/DDBJ databases">
        <title>Sequencing the genomes of 1000 actinobacteria strains.</title>
        <authorList>
            <person name="Klenk H.-P."/>
        </authorList>
    </citation>
    <scope>NUCLEOTIDE SEQUENCE</scope>
    <source>
        <strain evidence="2">DSM 46832</strain>
    </source>
</reference>
<keyword evidence="1" id="KW-0812">Transmembrane</keyword>
<evidence type="ECO:0000313" key="2">
    <source>
        <dbReference type="EMBL" id="MBE1485857.1"/>
    </source>
</evidence>
<keyword evidence="3" id="KW-1185">Reference proteome</keyword>